<accession>A0A8S5T1B6</accession>
<evidence type="ECO:0000313" key="1">
    <source>
        <dbReference type="EMBL" id="DAF56586.1"/>
    </source>
</evidence>
<name>A0A8S5T1B6_9CAUD</name>
<dbReference type="EMBL" id="BK032719">
    <property type="protein sequence ID" value="DAF56586.1"/>
    <property type="molecule type" value="Genomic_DNA"/>
</dbReference>
<proteinExistence type="predicted"/>
<protein>
    <submittedName>
        <fullName evidence="1">Uncharacterized protein</fullName>
    </submittedName>
</protein>
<sequence length="41" mass="4477">MLIHWVCGSFLLQALFLFSFGQSSFSPPLSSEGFPRIGGNT</sequence>
<reference evidence="1" key="1">
    <citation type="journal article" date="2021" name="Proc. Natl. Acad. Sci. U.S.A.">
        <title>A Catalog of Tens of Thousands of Viruses from Human Metagenomes Reveals Hidden Associations with Chronic Diseases.</title>
        <authorList>
            <person name="Tisza M.J."/>
            <person name="Buck C.B."/>
        </authorList>
    </citation>
    <scope>NUCLEOTIDE SEQUENCE</scope>
    <source>
        <strain evidence="1">CtSOv1</strain>
    </source>
</reference>
<organism evidence="1">
    <name type="scientific">Siphoviridae sp. ctSOv1</name>
    <dbReference type="NCBI Taxonomy" id="2827872"/>
    <lineage>
        <taxon>Viruses</taxon>
        <taxon>Duplodnaviria</taxon>
        <taxon>Heunggongvirae</taxon>
        <taxon>Uroviricota</taxon>
        <taxon>Caudoviricetes</taxon>
    </lineage>
</organism>